<dbReference type="InterPro" id="IPR001466">
    <property type="entry name" value="Beta-lactam-related"/>
</dbReference>
<organism evidence="2 3">
    <name type="scientific">Pontibacter burrus</name>
    <dbReference type="NCBI Taxonomy" id="2704466"/>
    <lineage>
        <taxon>Bacteria</taxon>
        <taxon>Pseudomonadati</taxon>
        <taxon>Bacteroidota</taxon>
        <taxon>Cytophagia</taxon>
        <taxon>Cytophagales</taxon>
        <taxon>Hymenobacteraceae</taxon>
        <taxon>Pontibacter</taxon>
    </lineage>
</organism>
<proteinExistence type="predicted"/>
<dbReference type="AlphaFoldDB" id="A0A6B3LKU0"/>
<dbReference type="Pfam" id="PF00144">
    <property type="entry name" value="Beta-lactamase"/>
    <property type="match status" value="1"/>
</dbReference>
<accession>A0A6B3LKU0</accession>
<reference evidence="2 3" key="1">
    <citation type="submission" date="2020-02" db="EMBL/GenBank/DDBJ databases">
        <authorList>
            <person name="Kim M.K."/>
        </authorList>
    </citation>
    <scope>NUCLEOTIDE SEQUENCE [LARGE SCALE GENOMIC DNA]</scope>
    <source>
        <strain evidence="2 3">BT327</strain>
    </source>
</reference>
<dbReference type="InterPro" id="IPR050491">
    <property type="entry name" value="AmpC-like"/>
</dbReference>
<dbReference type="SUPFAM" id="SSF56601">
    <property type="entry name" value="beta-lactamase/transpeptidase-like"/>
    <property type="match status" value="1"/>
</dbReference>
<sequence length="340" mass="37880">MRIIVYCLLLLFLVTCKNNSGKTKTERIDYLAQKAFEDKEFIGNILVADQGEIIYKKSFGSADKENNLQNSDTTKFLIASVSKPITAILILRLVDKGILKLDDTLNKHFTNLDSKLGKISVHQLLSHTSGINEVINEEKGMDIKKLLSKATLGFEPGSGFKYSNSGYVILKEIAQSVTGKGYAELVQTEIFDPVGMTSSGVARNSKLDKIAKGYKDASQTEPAIIDFPLENIDGAGSVFSTTEDLYKLDRALYLDGLLSANMKEQMLKQHIPEEYGYGWFVRERGGVWDVYCHKGNLAGFASFITRRTQKNQFIIILSNAENADLSDIENGIHKILRTQD</sequence>
<evidence type="ECO:0000259" key="1">
    <source>
        <dbReference type="Pfam" id="PF00144"/>
    </source>
</evidence>
<comment type="caution">
    <text evidence="2">The sequence shown here is derived from an EMBL/GenBank/DDBJ whole genome shotgun (WGS) entry which is preliminary data.</text>
</comment>
<dbReference type="EMBL" id="JAAGWD010000001">
    <property type="protein sequence ID" value="NEM96573.1"/>
    <property type="molecule type" value="Genomic_DNA"/>
</dbReference>
<feature type="domain" description="Beta-lactamase-related" evidence="1">
    <location>
        <begin position="45"/>
        <end position="323"/>
    </location>
</feature>
<dbReference type="PANTHER" id="PTHR46825:SF9">
    <property type="entry name" value="BETA-LACTAMASE-RELATED DOMAIN-CONTAINING PROTEIN"/>
    <property type="match status" value="1"/>
</dbReference>
<keyword evidence="3" id="KW-1185">Reference proteome</keyword>
<name>A0A6B3LKU0_9BACT</name>
<evidence type="ECO:0000313" key="3">
    <source>
        <dbReference type="Proteomes" id="UP000474777"/>
    </source>
</evidence>
<evidence type="ECO:0000313" key="2">
    <source>
        <dbReference type="EMBL" id="NEM96573.1"/>
    </source>
</evidence>
<dbReference type="InterPro" id="IPR012338">
    <property type="entry name" value="Beta-lactam/transpept-like"/>
</dbReference>
<protein>
    <submittedName>
        <fullName evidence="2">Beta-lactamase family protein</fullName>
    </submittedName>
</protein>
<dbReference type="Gene3D" id="3.40.710.10">
    <property type="entry name" value="DD-peptidase/beta-lactamase superfamily"/>
    <property type="match status" value="1"/>
</dbReference>
<dbReference type="PANTHER" id="PTHR46825">
    <property type="entry name" value="D-ALANYL-D-ALANINE-CARBOXYPEPTIDASE/ENDOPEPTIDASE AMPH"/>
    <property type="match status" value="1"/>
</dbReference>
<dbReference type="Proteomes" id="UP000474777">
    <property type="component" value="Unassembled WGS sequence"/>
</dbReference>
<gene>
    <name evidence="2" type="ORF">GXP69_02590</name>
</gene>